<dbReference type="EMBL" id="LNXV01000007">
    <property type="protein sequence ID" value="KTC85160.1"/>
    <property type="molecule type" value="Genomic_DNA"/>
</dbReference>
<dbReference type="Gene3D" id="3.40.50.1820">
    <property type="entry name" value="alpha/beta hydrolase"/>
    <property type="match status" value="1"/>
</dbReference>
<evidence type="ECO:0000313" key="2">
    <source>
        <dbReference type="EMBL" id="KTC85160.1"/>
    </source>
</evidence>
<keyword evidence="1" id="KW-1133">Transmembrane helix</keyword>
<dbReference type="PATRIC" id="fig|29422.6.peg.1004"/>
<dbReference type="InterPro" id="IPR010297">
    <property type="entry name" value="DUF900_hydrolase"/>
</dbReference>
<proteinExistence type="predicted"/>
<evidence type="ECO:0000256" key="1">
    <source>
        <dbReference type="SAM" id="Phobius"/>
    </source>
</evidence>
<dbReference type="PANTHER" id="PTHR36513:SF1">
    <property type="entry name" value="TRANSMEMBRANE PROTEIN"/>
    <property type="match status" value="1"/>
</dbReference>
<dbReference type="SUPFAM" id="SSF53474">
    <property type="entry name" value="alpha/beta-Hydrolases"/>
    <property type="match status" value="1"/>
</dbReference>
<dbReference type="STRING" id="29422.Lbru_0956"/>
<dbReference type="PANTHER" id="PTHR36513">
    <property type="entry name" value="ABC TRANSMEMBRANE TYPE-1 DOMAIN-CONTAINING PROTEIN"/>
    <property type="match status" value="1"/>
</dbReference>
<protein>
    <recommendedName>
        <fullName evidence="4">Alpha/beta hydrolase family protein</fullName>
    </recommendedName>
</protein>
<accession>A0A0W0SP70</accession>
<dbReference type="RefSeq" id="WP_058441052.1">
    <property type="nucleotide sequence ID" value="NZ_CAAAHU010000009.1"/>
</dbReference>
<feature type="transmembrane region" description="Helical" evidence="1">
    <location>
        <begin position="7"/>
        <end position="27"/>
    </location>
</feature>
<dbReference type="Pfam" id="PF05990">
    <property type="entry name" value="DUF900"/>
    <property type="match status" value="1"/>
</dbReference>
<dbReference type="OrthoDB" id="334507at2"/>
<dbReference type="InterPro" id="IPR029058">
    <property type="entry name" value="AB_hydrolase_fold"/>
</dbReference>
<keyword evidence="1" id="KW-0812">Transmembrane</keyword>
<evidence type="ECO:0000313" key="3">
    <source>
        <dbReference type="Proteomes" id="UP000054742"/>
    </source>
</evidence>
<sequence length="380" mass="43880">MKRIASITLKIFLFVLIILSGILWYLYSRYEPQLTYDVVNLENRSGIYLINQEPAIKTFFATNRDIALKPNPVYTSSMAKQLNYGIAYVPIPRQYRSGGVFDTSHLLKLQQLGEKNFYPSLKNAIGSSKSKLLVIWVHGYDNSFTGTASVLARGAYDLNTEATYLFFSWPSKHRLFSYTADEETEKKSAPAFAQFLKQLHQEIPEAKLVIIAHSLGTRLICDSFDILYQDKNWSDADNEIEDVIMIAPDVNEDDFDFEFKNQILSMVKRLTVYVASDDQALLISHLEFGEKPLGLPTEFRSDSHLDETQALLAIMPNQNSHFNIIDATYIVKPEFLKHRYYRSRAIVSDIYWLLHNTPSHQRQLYRSKLTPNQHYWILPP</sequence>
<comment type="caution">
    <text evidence="2">The sequence shown here is derived from an EMBL/GenBank/DDBJ whole genome shotgun (WGS) entry which is preliminary data.</text>
</comment>
<name>A0A0W0SP70_9GAMM</name>
<organism evidence="2 3">
    <name type="scientific">Legionella brunensis</name>
    <dbReference type="NCBI Taxonomy" id="29422"/>
    <lineage>
        <taxon>Bacteria</taxon>
        <taxon>Pseudomonadati</taxon>
        <taxon>Pseudomonadota</taxon>
        <taxon>Gammaproteobacteria</taxon>
        <taxon>Legionellales</taxon>
        <taxon>Legionellaceae</taxon>
        <taxon>Legionella</taxon>
    </lineage>
</organism>
<evidence type="ECO:0008006" key="4">
    <source>
        <dbReference type="Google" id="ProtNLM"/>
    </source>
</evidence>
<reference evidence="2 3" key="1">
    <citation type="submission" date="2015-11" db="EMBL/GenBank/DDBJ databases">
        <title>Genomic analysis of 38 Legionella species identifies large and diverse effector repertoires.</title>
        <authorList>
            <person name="Burstein D."/>
            <person name="Amaro F."/>
            <person name="Zusman T."/>
            <person name="Lifshitz Z."/>
            <person name="Cohen O."/>
            <person name="Gilbert J.A."/>
            <person name="Pupko T."/>
            <person name="Shuman H.A."/>
            <person name="Segal G."/>
        </authorList>
    </citation>
    <scope>NUCLEOTIDE SEQUENCE [LARGE SCALE GENOMIC DNA]</scope>
    <source>
        <strain evidence="2 3">ATCC 43878</strain>
    </source>
</reference>
<dbReference type="AlphaFoldDB" id="A0A0W0SP70"/>
<keyword evidence="3" id="KW-1185">Reference proteome</keyword>
<dbReference type="Proteomes" id="UP000054742">
    <property type="component" value="Unassembled WGS sequence"/>
</dbReference>
<keyword evidence="1" id="KW-0472">Membrane</keyword>
<gene>
    <name evidence="2" type="ORF">Lbru_0956</name>
</gene>